<dbReference type="InterPro" id="IPR024034">
    <property type="entry name" value="ATPase_F1/V1_b/a_C"/>
</dbReference>
<reference evidence="11 12" key="1">
    <citation type="submission" date="2019-04" db="EMBL/GenBank/DDBJ databases">
        <title>Bacillus caeni sp. nov., a bacterium isolated from mangrove sediment.</title>
        <authorList>
            <person name="Huang H."/>
            <person name="Mo K."/>
            <person name="Hu Y."/>
        </authorList>
    </citation>
    <scope>NUCLEOTIDE SEQUENCE [LARGE SCALE GENOMIC DNA]</scope>
    <source>
        <strain evidence="11 12">HB172195</strain>
    </source>
</reference>
<evidence type="ECO:0000256" key="10">
    <source>
        <dbReference type="ARBA" id="ARBA00023310"/>
    </source>
</evidence>
<comment type="similarity">
    <text evidence="2">Belongs to the ATPase alpha/beta chains family.</text>
</comment>
<evidence type="ECO:0000256" key="1">
    <source>
        <dbReference type="ARBA" id="ARBA00004370"/>
    </source>
</evidence>
<evidence type="ECO:0000256" key="6">
    <source>
        <dbReference type="ARBA" id="ARBA00022967"/>
    </source>
</evidence>
<dbReference type="Gene3D" id="1.10.1140.10">
    <property type="entry name" value="Bovine Mitochondrial F1-atpase, Atp Synthase Beta Chain, Chain D, domain 3"/>
    <property type="match status" value="1"/>
</dbReference>
<comment type="caution">
    <text evidence="11">The sequence shown here is derived from an EMBL/GenBank/DDBJ whole genome shotgun (WGS) entry which is preliminary data.</text>
</comment>
<evidence type="ECO:0000256" key="3">
    <source>
        <dbReference type="ARBA" id="ARBA00022448"/>
    </source>
</evidence>
<keyword evidence="12" id="KW-1185">Reference proteome</keyword>
<name>A0A5R9EZB2_9BACL</name>
<evidence type="ECO:0000256" key="8">
    <source>
        <dbReference type="ARBA" id="ARBA00023136"/>
    </source>
</evidence>
<evidence type="ECO:0000313" key="11">
    <source>
        <dbReference type="EMBL" id="TLS36547.1"/>
    </source>
</evidence>
<dbReference type="SUPFAM" id="SSF52540">
    <property type="entry name" value="P-loop containing nucleoside triphosphate hydrolases"/>
    <property type="match status" value="1"/>
</dbReference>
<dbReference type="PROSITE" id="PS00152">
    <property type="entry name" value="ATPASE_ALPHA_BETA"/>
    <property type="match status" value="1"/>
</dbReference>
<evidence type="ECO:0000256" key="5">
    <source>
        <dbReference type="ARBA" id="ARBA00022840"/>
    </source>
</evidence>
<dbReference type="GO" id="GO:0005524">
    <property type="term" value="F:ATP binding"/>
    <property type="evidence" value="ECO:0007669"/>
    <property type="project" value="UniProtKB-KW"/>
</dbReference>
<dbReference type="OrthoDB" id="2447669at2"/>
<evidence type="ECO:0000256" key="2">
    <source>
        <dbReference type="ARBA" id="ARBA00008936"/>
    </source>
</evidence>
<dbReference type="InterPro" id="IPR020003">
    <property type="entry name" value="ATPase_a/bsu_AS"/>
</dbReference>
<dbReference type="SUPFAM" id="SSF47917">
    <property type="entry name" value="C-terminal domain of alpha and beta subunits of F1 ATP synthase"/>
    <property type="match status" value="1"/>
</dbReference>
<accession>A0A5R9EZB2</accession>
<dbReference type="GO" id="GO:0045259">
    <property type="term" value="C:proton-transporting ATP synthase complex"/>
    <property type="evidence" value="ECO:0007669"/>
    <property type="project" value="UniProtKB-KW"/>
</dbReference>
<dbReference type="EMBL" id="SWLG01000010">
    <property type="protein sequence ID" value="TLS36547.1"/>
    <property type="molecule type" value="Genomic_DNA"/>
</dbReference>
<dbReference type="PANTHER" id="PTHR15184">
    <property type="entry name" value="ATP SYNTHASE"/>
    <property type="match status" value="1"/>
</dbReference>
<keyword evidence="3" id="KW-0813">Transport</keyword>
<dbReference type="InterPro" id="IPR050053">
    <property type="entry name" value="ATPase_alpha/beta_chains"/>
</dbReference>
<keyword evidence="10" id="KW-0066">ATP synthesis</keyword>
<keyword evidence="9" id="KW-0139">CF(1)</keyword>
<comment type="subcellular location">
    <subcellularLocation>
        <location evidence="1">Membrane</location>
    </subcellularLocation>
</comment>
<evidence type="ECO:0000256" key="7">
    <source>
        <dbReference type="ARBA" id="ARBA00023065"/>
    </source>
</evidence>
<dbReference type="PANTHER" id="PTHR15184:SF71">
    <property type="entry name" value="ATP SYNTHASE SUBUNIT BETA, MITOCHONDRIAL"/>
    <property type="match status" value="1"/>
</dbReference>
<keyword evidence="6" id="KW-1278">Translocase</keyword>
<dbReference type="AlphaFoldDB" id="A0A5R9EZB2"/>
<evidence type="ECO:0000256" key="4">
    <source>
        <dbReference type="ARBA" id="ARBA00022741"/>
    </source>
</evidence>
<keyword evidence="4" id="KW-0547">Nucleotide-binding</keyword>
<protein>
    <recommendedName>
        <fullName evidence="13">ATP synthase subunit B</fullName>
    </recommendedName>
</protein>
<gene>
    <name evidence="11" type="ORF">FCL54_15170</name>
</gene>
<keyword evidence="8" id="KW-0472">Membrane</keyword>
<keyword evidence="7" id="KW-0406">Ion transport</keyword>
<dbReference type="Proteomes" id="UP000308230">
    <property type="component" value="Unassembled WGS sequence"/>
</dbReference>
<dbReference type="RefSeq" id="WP_138127581.1">
    <property type="nucleotide sequence ID" value="NZ_SWLG01000010.1"/>
</dbReference>
<dbReference type="GO" id="GO:0046933">
    <property type="term" value="F:proton-transporting ATP synthase activity, rotational mechanism"/>
    <property type="evidence" value="ECO:0007669"/>
    <property type="project" value="TreeGrafter"/>
</dbReference>
<evidence type="ECO:0008006" key="13">
    <source>
        <dbReference type="Google" id="ProtNLM"/>
    </source>
</evidence>
<dbReference type="Gene3D" id="3.40.50.300">
    <property type="entry name" value="P-loop containing nucleotide triphosphate hydrolases"/>
    <property type="match status" value="1"/>
</dbReference>
<evidence type="ECO:0000313" key="12">
    <source>
        <dbReference type="Proteomes" id="UP000308230"/>
    </source>
</evidence>
<evidence type="ECO:0000256" key="9">
    <source>
        <dbReference type="ARBA" id="ARBA00023196"/>
    </source>
</evidence>
<dbReference type="InterPro" id="IPR027417">
    <property type="entry name" value="P-loop_NTPase"/>
</dbReference>
<proteinExistence type="inferred from homology"/>
<organism evidence="11 12">
    <name type="scientific">Exobacillus caeni</name>
    <dbReference type="NCBI Taxonomy" id="2574798"/>
    <lineage>
        <taxon>Bacteria</taxon>
        <taxon>Bacillati</taxon>
        <taxon>Bacillota</taxon>
        <taxon>Bacilli</taxon>
        <taxon>Bacillales</taxon>
        <taxon>Guptibacillaceae</taxon>
        <taxon>Exobacillus</taxon>
    </lineage>
</organism>
<sequence>MDDLKLNVPLLRKRVPSLTSAARSVGLRPATVSNLCTGKIPLGRAEVRTLAALATLAECSLDELVIRGNEGEMIETGIKTLDLFSPLTLGGTIGFVARPGMGQLVVLAEVFHRLKEKGYSTVVLMPNAEGEGISDITETAEIVCSSIEEAFEEISAVGQKKEVMLAADRSTVLTGEIYELQDRLQEANITSVTTFLVDPRGEAVDEIEPYGPLDTLLQFDAEMISRRLYPAVNPIQSTSTVLEGAYVDSTHMTIQQRARKVMRRYRELRFLVDAYGIDRMPDADVQIFNRGQRLEAYLTQPFYVAEEFTKMKGVSVPLQDTLNDVRRILDGAADGLEVNTLMWSGTLDEILAKPKKN</sequence>
<keyword evidence="5" id="KW-0067">ATP-binding</keyword>